<dbReference type="InterPro" id="IPR029044">
    <property type="entry name" value="Nucleotide-diphossugar_trans"/>
</dbReference>
<evidence type="ECO:0000259" key="1">
    <source>
        <dbReference type="Pfam" id="PF00535"/>
    </source>
</evidence>
<feature type="domain" description="Glycosyltransferase 2-like" evidence="1">
    <location>
        <begin position="12"/>
        <end position="180"/>
    </location>
</feature>
<proteinExistence type="predicted"/>
<dbReference type="SUPFAM" id="SSF53448">
    <property type="entry name" value="Nucleotide-diphospho-sugar transferases"/>
    <property type="match status" value="1"/>
</dbReference>
<dbReference type="Gene3D" id="3.90.550.10">
    <property type="entry name" value="Spore Coat Polysaccharide Biosynthesis Protein SpsA, Chain A"/>
    <property type="match status" value="1"/>
</dbReference>
<dbReference type="GO" id="GO:0016740">
    <property type="term" value="F:transferase activity"/>
    <property type="evidence" value="ECO:0007669"/>
    <property type="project" value="UniProtKB-KW"/>
</dbReference>
<reference evidence="2 3" key="1">
    <citation type="submission" date="2020-04" db="EMBL/GenBank/DDBJ databases">
        <title>Description of novel Gluconacetobacter.</title>
        <authorList>
            <person name="Sombolestani A."/>
        </authorList>
    </citation>
    <scope>NUCLEOTIDE SEQUENCE [LARGE SCALE GENOMIC DNA]</scope>
    <source>
        <strain evidence="2 3">LMG 22058</strain>
    </source>
</reference>
<dbReference type="EMBL" id="JABEQP010000004">
    <property type="protein sequence ID" value="MBB2197472.1"/>
    <property type="molecule type" value="Genomic_DNA"/>
</dbReference>
<sequence>MLSERESEGRVSVVVPLYNHASYIVGALQSAIDQGNIVKEVIVIDDGSKDDSLRIARQFAIGNPRIRISSQNNSGAAVTLNRGVQMASAEFVAILNSDDVWAPGRLDRLVRALDLDVGLDLAASGLSFINDDSVEIRNAWYEKVRDRFIERRDLGLALMDANILMTTSNFVTRRRVFDELGGFADLRYAHDLDFGLRLTLNGRRIGFIDRALMAYRVHETNTIKENHASVRVDWAMVASFFLWSLLRNGSRNVERIQLAWQILETHNLTRAARECLRYFDAHPSASLATSDLLADSVTKSKLLLAV</sequence>
<organism evidence="2 3">
    <name type="scientific">Gluconacetobacter dulcium</name>
    <dbReference type="NCBI Taxonomy" id="2729096"/>
    <lineage>
        <taxon>Bacteria</taxon>
        <taxon>Pseudomonadati</taxon>
        <taxon>Pseudomonadota</taxon>
        <taxon>Alphaproteobacteria</taxon>
        <taxon>Acetobacterales</taxon>
        <taxon>Acetobacteraceae</taxon>
        <taxon>Gluconacetobacter</taxon>
    </lineage>
</organism>
<evidence type="ECO:0000313" key="3">
    <source>
        <dbReference type="Proteomes" id="UP000530320"/>
    </source>
</evidence>
<accession>A0A7W4JZB4</accession>
<keyword evidence="2" id="KW-0808">Transferase</keyword>
<dbReference type="Pfam" id="PF00535">
    <property type="entry name" value="Glycos_transf_2"/>
    <property type="match status" value="1"/>
</dbReference>
<dbReference type="InterPro" id="IPR001173">
    <property type="entry name" value="Glyco_trans_2-like"/>
</dbReference>
<dbReference type="InterPro" id="IPR050834">
    <property type="entry name" value="Glycosyltransf_2"/>
</dbReference>
<evidence type="ECO:0000313" key="2">
    <source>
        <dbReference type="EMBL" id="MBB2197472.1"/>
    </source>
</evidence>
<gene>
    <name evidence="2" type="ORF">HLH44_08385</name>
</gene>
<name>A0A7W4JZB4_9PROT</name>
<dbReference type="PANTHER" id="PTHR43685:SF2">
    <property type="entry name" value="GLYCOSYLTRANSFERASE 2-LIKE DOMAIN-CONTAINING PROTEIN"/>
    <property type="match status" value="1"/>
</dbReference>
<dbReference type="RefSeq" id="WP_183008862.1">
    <property type="nucleotide sequence ID" value="NZ_JABEQP010000004.1"/>
</dbReference>
<dbReference type="Proteomes" id="UP000530320">
    <property type="component" value="Unassembled WGS sequence"/>
</dbReference>
<protein>
    <submittedName>
        <fullName evidence="2">Glycosyltransferase</fullName>
    </submittedName>
</protein>
<dbReference type="PANTHER" id="PTHR43685">
    <property type="entry name" value="GLYCOSYLTRANSFERASE"/>
    <property type="match status" value="1"/>
</dbReference>
<comment type="caution">
    <text evidence="2">The sequence shown here is derived from an EMBL/GenBank/DDBJ whole genome shotgun (WGS) entry which is preliminary data.</text>
</comment>
<dbReference type="AlphaFoldDB" id="A0A7W4JZB4"/>